<proteinExistence type="inferred from homology"/>
<dbReference type="PANTHER" id="PTHR30414:SF0">
    <property type="entry name" value="MINICONDUCTANCE MECHANOSENSITIVE CHANNEL YBDG"/>
    <property type="match status" value="1"/>
</dbReference>
<feature type="transmembrane region" description="Helical" evidence="11">
    <location>
        <begin position="93"/>
        <end position="114"/>
    </location>
</feature>
<gene>
    <name evidence="14" type="ordered locus">Thein_1132</name>
</gene>
<dbReference type="PaxDb" id="667014-Thein_1132"/>
<dbReference type="FunFam" id="2.30.30.60:FF:000002">
    <property type="entry name" value="Mechanosensitive ion channel family protein"/>
    <property type="match status" value="1"/>
</dbReference>
<keyword evidence="6 11" id="KW-1133">Transmembrane helix</keyword>
<keyword evidence="8 11" id="KW-0472">Membrane</keyword>
<keyword evidence="4" id="KW-0997">Cell inner membrane</keyword>
<reference evidence="14 15" key="2">
    <citation type="journal article" date="2012" name="Stand. Genomic Sci.">
        <title>Complete genome sequence of the thermophilic sulfate-reducing ocean bacterium Thermodesulfatator indicus type strain (CIR29812(T)).</title>
        <authorList>
            <person name="Anderson I."/>
            <person name="Saunders E."/>
            <person name="Lapidus A."/>
            <person name="Nolan M."/>
            <person name="Lucas S."/>
            <person name="Tice H."/>
            <person name="Del Rio T.G."/>
            <person name="Cheng J.F."/>
            <person name="Han C."/>
            <person name="Tapia R."/>
            <person name="Goodwin L.A."/>
            <person name="Pitluck S."/>
            <person name="Liolios K."/>
            <person name="Mavromatis K."/>
            <person name="Pagani I."/>
            <person name="Ivanova N."/>
            <person name="Mikhailova N."/>
            <person name="Pati A."/>
            <person name="Chen A."/>
            <person name="Palaniappan K."/>
            <person name="Land M."/>
            <person name="Hauser L."/>
            <person name="Jeffries C.D."/>
            <person name="Chang Y.J."/>
            <person name="Brambilla E.M."/>
            <person name="Rohde M."/>
            <person name="Spring S."/>
            <person name="Goker M."/>
            <person name="Detter J.C."/>
            <person name="Woyke T."/>
            <person name="Bristow J."/>
            <person name="Eisen J.A."/>
            <person name="Markowitz V."/>
            <person name="Hugenholtz P."/>
            <person name="Kyrpides N.C."/>
            <person name="Klenk H.P."/>
        </authorList>
    </citation>
    <scope>NUCLEOTIDE SEQUENCE [LARGE SCALE GENOMIC DNA]</scope>
    <source>
        <strain evidence="15">DSM 15286 / JCM 11887 / CIR29812</strain>
    </source>
</reference>
<comment type="subcellular location">
    <subcellularLocation>
        <location evidence="1">Cell inner membrane</location>
        <topology evidence="1">Multi-pass membrane protein</topology>
    </subcellularLocation>
</comment>
<dbReference type="InterPro" id="IPR006685">
    <property type="entry name" value="MscS_channel_2nd"/>
</dbReference>
<feature type="transmembrane region" description="Helical" evidence="11">
    <location>
        <begin position="135"/>
        <end position="155"/>
    </location>
</feature>
<evidence type="ECO:0000256" key="9">
    <source>
        <dbReference type="ARBA" id="ARBA00093630"/>
    </source>
</evidence>
<dbReference type="HOGENOM" id="CLU_045354_1_0_0"/>
<evidence type="ECO:0000256" key="5">
    <source>
        <dbReference type="ARBA" id="ARBA00022692"/>
    </source>
</evidence>
<dbReference type="InterPro" id="IPR023408">
    <property type="entry name" value="MscS_beta-dom_sf"/>
</dbReference>
<protein>
    <recommendedName>
        <fullName evidence="9">Mechanosensing system component YbdG</fullName>
    </recommendedName>
    <alternativeName>
        <fullName evidence="10">Mechanosensitive channel homolog YbdG</fullName>
    </alternativeName>
</protein>
<evidence type="ECO:0000259" key="12">
    <source>
        <dbReference type="Pfam" id="PF00924"/>
    </source>
</evidence>
<dbReference type="KEGG" id="tid:Thein_1132"/>
<sequence>MLYFPTVENFITFLQKFLQNDLLRLGLVIIITLACYVLSRKLIVETAHRLSRRSPNRWDDYFSQFKVYDIAAYAIALLVLFYAANLVPAWSSIIIRLAEVGWVFVIVVFIDRLLSVGTAIYETHPIAKEHPIKGYVQIIKLFVYAAGIIIGLATLLDRSPWVFLSGLGALSAVLLLIFRHTLLSFVASFQIVSQDLFRLGDWIEMPKFGADGEVIDIALHTVKVQNWDKTIVVIPTYKFLEESFKNWRGMELAGGRRIKRAILVDQATVKLLDHKLLERLKKVHLLKNYLEEKIKEIDAYNREQGIDIEASPLNGRRLTNLGTFRIYIEEYLKQHPKIRKDMTLMVRQLAPTPQGLPLEVYCFVADTRWIPYEKVQADIFDHILSTAGEFDLRVYQMPTGADLKEGLSSLIAKKDLT</sequence>
<keyword evidence="15" id="KW-1185">Reference proteome</keyword>
<dbReference type="InterPro" id="IPR030192">
    <property type="entry name" value="YbdG"/>
</dbReference>
<keyword evidence="5 11" id="KW-0812">Transmembrane</keyword>
<reference evidence="15" key="1">
    <citation type="submission" date="2011-04" db="EMBL/GenBank/DDBJ databases">
        <title>The complete genome of Thermodesulfatator indicus DSM 15286.</title>
        <authorList>
            <person name="Lucas S."/>
            <person name="Copeland A."/>
            <person name="Lapidus A."/>
            <person name="Bruce D."/>
            <person name="Goodwin L."/>
            <person name="Pitluck S."/>
            <person name="Peters L."/>
            <person name="Kyrpides N."/>
            <person name="Mavromatis K."/>
            <person name="Pagani I."/>
            <person name="Ivanova N."/>
            <person name="Saunders L."/>
            <person name="Detter J.C."/>
            <person name="Tapia R."/>
            <person name="Han C."/>
            <person name="Land M."/>
            <person name="Hauser L."/>
            <person name="Markowitz V."/>
            <person name="Cheng J.-F."/>
            <person name="Hugenholtz P."/>
            <person name="Woyke T."/>
            <person name="Wu D."/>
            <person name="Spring S."/>
            <person name="Schroeder M."/>
            <person name="Brambilla E."/>
            <person name="Klenk H.-P."/>
            <person name="Eisen J.A."/>
        </authorList>
    </citation>
    <scope>NUCLEOTIDE SEQUENCE [LARGE SCALE GENOMIC DNA]</scope>
    <source>
        <strain evidence="15">DSM 15286 / JCM 11887 / CIR29812</strain>
    </source>
</reference>
<dbReference type="Pfam" id="PF00924">
    <property type="entry name" value="MS_channel_2nd"/>
    <property type="match status" value="1"/>
</dbReference>
<dbReference type="FunCoup" id="F8A809">
    <property type="interactions" value="23"/>
</dbReference>
<dbReference type="eggNOG" id="COG0668">
    <property type="taxonomic scope" value="Bacteria"/>
</dbReference>
<organism evidence="14 15">
    <name type="scientific">Thermodesulfatator indicus (strain DSM 15286 / JCM 11887 / CIR29812)</name>
    <dbReference type="NCBI Taxonomy" id="667014"/>
    <lineage>
        <taxon>Bacteria</taxon>
        <taxon>Pseudomonadati</taxon>
        <taxon>Thermodesulfobacteriota</taxon>
        <taxon>Thermodesulfobacteria</taxon>
        <taxon>Thermodesulfobacteriales</taxon>
        <taxon>Thermodesulfatatoraceae</taxon>
        <taxon>Thermodesulfatator</taxon>
    </lineage>
</organism>
<feature type="transmembrane region" description="Helical" evidence="11">
    <location>
        <begin position="161"/>
        <end position="178"/>
    </location>
</feature>
<dbReference type="InterPro" id="IPR049278">
    <property type="entry name" value="MS_channel_C"/>
</dbReference>
<evidence type="ECO:0000256" key="11">
    <source>
        <dbReference type="SAM" id="Phobius"/>
    </source>
</evidence>
<evidence type="ECO:0000256" key="3">
    <source>
        <dbReference type="ARBA" id="ARBA00022475"/>
    </source>
</evidence>
<feature type="domain" description="Mechanosensitive ion channel MscS" evidence="12">
    <location>
        <begin position="182"/>
        <end position="248"/>
    </location>
</feature>
<feature type="transmembrane region" description="Helical" evidence="11">
    <location>
        <begin position="65"/>
        <end position="87"/>
    </location>
</feature>
<name>F8A809_THEID</name>
<evidence type="ECO:0000256" key="2">
    <source>
        <dbReference type="ARBA" id="ARBA00008017"/>
    </source>
</evidence>
<keyword evidence="3" id="KW-1003">Cell membrane</keyword>
<dbReference type="Pfam" id="PF21082">
    <property type="entry name" value="MS_channel_3rd"/>
    <property type="match status" value="1"/>
</dbReference>
<dbReference type="SUPFAM" id="SSF50182">
    <property type="entry name" value="Sm-like ribonucleoproteins"/>
    <property type="match status" value="1"/>
</dbReference>
<evidence type="ECO:0000256" key="6">
    <source>
        <dbReference type="ARBA" id="ARBA00022989"/>
    </source>
</evidence>
<evidence type="ECO:0000256" key="1">
    <source>
        <dbReference type="ARBA" id="ARBA00004429"/>
    </source>
</evidence>
<evidence type="ECO:0000256" key="10">
    <source>
        <dbReference type="ARBA" id="ARBA00093659"/>
    </source>
</evidence>
<dbReference type="GO" id="GO:0071470">
    <property type="term" value="P:cellular response to osmotic stress"/>
    <property type="evidence" value="ECO:0007669"/>
    <property type="project" value="InterPro"/>
</dbReference>
<evidence type="ECO:0000313" key="15">
    <source>
        <dbReference type="Proteomes" id="UP000006793"/>
    </source>
</evidence>
<dbReference type="InParanoid" id="F8A809"/>
<dbReference type="Gene3D" id="2.30.30.60">
    <property type="match status" value="1"/>
</dbReference>
<dbReference type="GO" id="GO:0008381">
    <property type="term" value="F:mechanosensitive monoatomic ion channel activity"/>
    <property type="evidence" value="ECO:0007669"/>
    <property type="project" value="InterPro"/>
</dbReference>
<dbReference type="Proteomes" id="UP000006793">
    <property type="component" value="Chromosome"/>
</dbReference>
<dbReference type="STRING" id="667014.Thein_1132"/>
<evidence type="ECO:0000256" key="7">
    <source>
        <dbReference type="ARBA" id="ARBA00023016"/>
    </source>
</evidence>
<dbReference type="GO" id="GO:0005886">
    <property type="term" value="C:plasma membrane"/>
    <property type="evidence" value="ECO:0007669"/>
    <property type="project" value="UniProtKB-SubCell"/>
</dbReference>
<evidence type="ECO:0000313" key="14">
    <source>
        <dbReference type="EMBL" id="AEH45002.1"/>
    </source>
</evidence>
<dbReference type="EMBL" id="CP002683">
    <property type="protein sequence ID" value="AEH45002.1"/>
    <property type="molecule type" value="Genomic_DNA"/>
</dbReference>
<dbReference type="AlphaFoldDB" id="F8A809"/>
<evidence type="ECO:0000256" key="4">
    <source>
        <dbReference type="ARBA" id="ARBA00022519"/>
    </source>
</evidence>
<keyword evidence="7" id="KW-0346">Stress response</keyword>
<comment type="similarity">
    <text evidence="2">Belongs to the MscS (TC 1.A.23) family.</text>
</comment>
<feature type="transmembrane region" description="Helical" evidence="11">
    <location>
        <begin position="22"/>
        <end position="44"/>
    </location>
</feature>
<accession>F8A809</accession>
<evidence type="ECO:0000256" key="8">
    <source>
        <dbReference type="ARBA" id="ARBA00023136"/>
    </source>
</evidence>
<dbReference type="PANTHER" id="PTHR30414">
    <property type="entry name" value="MINICONDUCTANCE MECHANOSENSITIVE CHANNEL YBDG"/>
    <property type="match status" value="1"/>
</dbReference>
<feature type="domain" description="Mechanosensitive ion channel MscS C-terminal" evidence="13">
    <location>
        <begin position="330"/>
        <end position="385"/>
    </location>
</feature>
<evidence type="ECO:0000259" key="13">
    <source>
        <dbReference type="Pfam" id="PF21082"/>
    </source>
</evidence>
<dbReference type="InterPro" id="IPR010920">
    <property type="entry name" value="LSM_dom_sf"/>
</dbReference>